<dbReference type="AlphaFoldDB" id="A0A137PDY6"/>
<dbReference type="Proteomes" id="UP000070444">
    <property type="component" value="Unassembled WGS sequence"/>
</dbReference>
<reference evidence="1 2" key="1">
    <citation type="journal article" date="2015" name="Genome Biol. Evol.">
        <title>Phylogenomic analyses indicate that early fungi evolved digesting cell walls of algal ancestors of land plants.</title>
        <authorList>
            <person name="Chang Y."/>
            <person name="Wang S."/>
            <person name="Sekimoto S."/>
            <person name="Aerts A.L."/>
            <person name="Choi C."/>
            <person name="Clum A."/>
            <person name="LaButti K.M."/>
            <person name="Lindquist E.A."/>
            <person name="Yee Ngan C."/>
            <person name="Ohm R.A."/>
            <person name="Salamov A.A."/>
            <person name="Grigoriev I.V."/>
            <person name="Spatafora J.W."/>
            <person name="Berbee M.L."/>
        </authorList>
    </citation>
    <scope>NUCLEOTIDE SEQUENCE [LARGE SCALE GENOMIC DNA]</scope>
    <source>
        <strain evidence="1 2">NRRL 28638</strain>
    </source>
</reference>
<organism evidence="1 2">
    <name type="scientific">Conidiobolus coronatus (strain ATCC 28846 / CBS 209.66 / NRRL 28638)</name>
    <name type="common">Delacroixia coronata</name>
    <dbReference type="NCBI Taxonomy" id="796925"/>
    <lineage>
        <taxon>Eukaryota</taxon>
        <taxon>Fungi</taxon>
        <taxon>Fungi incertae sedis</taxon>
        <taxon>Zoopagomycota</taxon>
        <taxon>Entomophthoromycotina</taxon>
        <taxon>Entomophthoromycetes</taxon>
        <taxon>Entomophthorales</taxon>
        <taxon>Ancylistaceae</taxon>
        <taxon>Conidiobolus</taxon>
    </lineage>
</organism>
<keyword evidence="2" id="KW-1185">Reference proteome</keyword>
<dbReference type="EMBL" id="KQ964440">
    <property type="protein sequence ID" value="KXN73207.1"/>
    <property type="molecule type" value="Genomic_DNA"/>
</dbReference>
<evidence type="ECO:0000313" key="2">
    <source>
        <dbReference type="Proteomes" id="UP000070444"/>
    </source>
</evidence>
<name>A0A137PDY6_CONC2</name>
<accession>A0A137PDY6</accession>
<gene>
    <name evidence="1" type="ORF">CONCODRAFT_3878</name>
</gene>
<evidence type="ECO:0000313" key="1">
    <source>
        <dbReference type="EMBL" id="KXN73207.1"/>
    </source>
</evidence>
<protein>
    <submittedName>
        <fullName evidence="1">Uncharacterized protein</fullName>
    </submittedName>
</protein>
<sequence length="251" mass="29469">MLEDYLYKSEDPKCVCYLHEKMIDGELEQLSFNDNCYDRCRWIYDFAMLRHEHYSLSWTFTLKHDLDEIALFSLLINKHDDRARKIIDMHVSDSKELDFSNVIEMVRMEWLPSASKDMCLHLLNSFPNSASVNYVVTSWSIMSEYDIKNLKYAYDHNIVYESVGKTPVDHEYAIKVGYYGSFVVFPTEDDMLSGDNNRIGDNNIRIGDKELFDRLWTNLSLDDICDRATRIAWNSPVGYKGIMLGWNKCNI</sequence>
<proteinExistence type="predicted"/>